<proteinExistence type="inferred from homology"/>
<dbReference type="RefSeq" id="WP_380753278.1">
    <property type="nucleotide sequence ID" value="NZ_JBHULT010000010.1"/>
</dbReference>
<evidence type="ECO:0000313" key="4">
    <source>
        <dbReference type="Proteomes" id="UP001597468"/>
    </source>
</evidence>
<dbReference type="GO" id="GO:0004180">
    <property type="term" value="F:carboxypeptidase activity"/>
    <property type="evidence" value="ECO:0007669"/>
    <property type="project" value="UniProtKB-KW"/>
</dbReference>
<dbReference type="Pfam" id="PF00246">
    <property type="entry name" value="Peptidase_M14"/>
    <property type="match status" value="1"/>
</dbReference>
<dbReference type="EMBL" id="JBHULT010000010">
    <property type="protein sequence ID" value="MFD2518699.1"/>
    <property type="molecule type" value="Genomic_DNA"/>
</dbReference>
<dbReference type="SUPFAM" id="SSF53187">
    <property type="entry name" value="Zn-dependent exopeptidases"/>
    <property type="match status" value="1"/>
</dbReference>
<comment type="caution">
    <text evidence="1">Lacks conserved residue(s) required for the propagation of feature annotation.</text>
</comment>
<name>A0ABW5IYD3_9FLAO</name>
<dbReference type="Proteomes" id="UP001597468">
    <property type="component" value="Unassembled WGS sequence"/>
</dbReference>
<dbReference type="EC" id="3.4.17.-" evidence="3"/>
<comment type="caution">
    <text evidence="3">The sequence shown here is derived from an EMBL/GenBank/DDBJ whole genome shotgun (WGS) entry which is preliminary data.</text>
</comment>
<protein>
    <submittedName>
        <fullName evidence="3">M14 metallopeptidase family protein</fullName>
        <ecNumber evidence="3">3.4.17.-</ecNumber>
    </submittedName>
</protein>
<sequence length="388" mass="44371">MSSNTIFDSFLESYSTFKEDTISGRYLNYVKLKPFLNKAEFFKTRNEIGKSFLNVPIENIRLGKGPVKIMGWSQMHGNESTTTKALLDLLNFLVSEDPEAVNILEKCTLLFIPMLNPDGAARYTRENVNGVDLNRDAFERKELESRVLRDCFEDFKPDFCLNLHDQRTIYSAGDDPKTATLSFLAPAMDEDRTINEVRVEAMQVIAAMNEVLQMYLPHQLGRYDDAFNINCTGDTFQQLGVPTILFEAGHFPKDYLREETRKFVALAMFSALRSISERDFERFTVSNYLEIPENRKNFFDIILRNAISEGEPLDIAIQYEEKVKAGEIHFEPVLKTKAPSLSYFGHLEIECNGQEVRSVTGKILNENDIVHDILLNGEKLSIKSQDIP</sequence>
<evidence type="ECO:0000256" key="1">
    <source>
        <dbReference type="PROSITE-ProRule" id="PRU01379"/>
    </source>
</evidence>
<organism evidence="3 4">
    <name type="scientific">Salinimicrobium flavum</name>
    <dbReference type="NCBI Taxonomy" id="1737065"/>
    <lineage>
        <taxon>Bacteria</taxon>
        <taxon>Pseudomonadati</taxon>
        <taxon>Bacteroidota</taxon>
        <taxon>Flavobacteriia</taxon>
        <taxon>Flavobacteriales</taxon>
        <taxon>Flavobacteriaceae</taxon>
        <taxon>Salinimicrobium</taxon>
    </lineage>
</organism>
<gene>
    <name evidence="3" type="ORF">ACFSTG_12390</name>
</gene>
<feature type="domain" description="Peptidase M14" evidence="2">
    <location>
        <begin position="13"/>
        <end position="275"/>
    </location>
</feature>
<keyword evidence="4" id="KW-1185">Reference proteome</keyword>
<dbReference type="Gene3D" id="3.40.630.10">
    <property type="entry name" value="Zn peptidases"/>
    <property type="match status" value="1"/>
</dbReference>
<reference evidence="4" key="1">
    <citation type="journal article" date="2019" name="Int. J. Syst. Evol. Microbiol.">
        <title>The Global Catalogue of Microorganisms (GCM) 10K type strain sequencing project: providing services to taxonomists for standard genome sequencing and annotation.</title>
        <authorList>
            <consortium name="The Broad Institute Genomics Platform"/>
            <consortium name="The Broad Institute Genome Sequencing Center for Infectious Disease"/>
            <person name="Wu L."/>
            <person name="Ma J."/>
        </authorList>
    </citation>
    <scope>NUCLEOTIDE SEQUENCE [LARGE SCALE GENOMIC DNA]</scope>
    <source>
        <strain evidence="4">KCTC 42585</strain>
    </source>
</reference>
<keyword evidence="3" id="KW-0378">Hydrolase</keyword>
<dbReference type="InterPro" id="IPR000834">
    <property type="entry name" value="Peptidase_M14"/>
</dbReference>
<accession>A0ABW5IYD3</accession>
<evidence type="ECO:0000259" key="2">
    <source>
        <dbReference type="PROSITE" id="PS52035"/>
    </source>
</evidence>
<dbReference type="CDD" id="cd06239">
    <property type="entry name" value="M14-like"/>
    <property type="match status" value="1"/>
</dbReference>
<keyword evidence="3" id="KW-0645">Protease</keyword>
<dbReference type="PROSITE" id="PS52035">
    <property type="entry name" value="PEPTIDASE_M14"/>
    <property type="match status" value="1"/>
</dbReference>
<evidence type="ECO:0000313" key="3">
    <source>
        <dbReference type="EMBL" id="MFD2518699.1"/>
    </source>
</evidence>
<comment type="similarity">
    <text evidence="1">Belongs to the peptidase M14 family.</text>
</comment>
<keyword evidence="3" id="KW-0121">Carboxypeptidase</keyword>